<name>A0ABZ1BY36_9FIRM</name>
<dbReference type="InterPro" id="IPR036188">
    <property type="entry name" value="FAD/NAD-bd_sf"/>
</dbReference>
<dbReference type="Pfam" id="PF07992">
    <property type="entry name" value="Pyr_redox_2"/>
    <property type="match status" value="1"/>
</dbReference>
<keyword evidence="4" id="KW-1185">Reference proteome</keyword>
<feature type="domain" description="Dihydroprymidine dehydrogenase" evidence="2">
    <location>
        <begin position="22"/>
        <end position="130"/>
    </location>
</feature>
<organism evidence="3 4">
    <name type="scientific">Carboxydichorda subterranea</name>
    <dbReference type="NCBI Taxonomy" id="3109565"/>
    <lineage>
        <taxon>Bacteria</taxon>
        <taxon>Bacillati</taxon>
        <taxon>Bacillota</taxon>
        <taxon>Limnochordia</taxon>
        <taxon>Limnochordales</taxon>
        <taxon>Geochordaceae</taxon>
        <taxon>Carboxydichorda</taxon>
    </lineage>
</organism>
<dbReference type="Gene3D" id="3.50.50.60">
    <property type="entry name" value="FAD/NAD(P)-binding domain"/>
    <property type="match status" value="2"/>
</dbReference>
<evidence type="ECO:0000259" key="1">
    <source>
        <dbReference type="Pfam" id="PF07992"/>
    </source>
</evidence>
<dbReference type="Proteomes" id="UP001332192">
    <property type="component" value="Chromosome"/>
</dbReference>
<protein>
    <submittedName>
        <fullName evidence="3">NAD(P)-dependent oxidoreductase</fullName>
    </submittedName>
</protein>
<proteinExistence type="predicted"/>
<sequence>MTQVRRPQYVRVPIPHRDAGERVQDFSEVALTYTDDQAVLEAQRCLQCYKPACEQACPNHNPIKAFLAMVAEGRPIEAAEMLWEHNALPSCTGRVCAWENQCEGACPLGRKGEPVAIGAIERYLAEKALAARFDQPPSLRGPWPSGRHAVPPGDVAVVGAGPAGLSCASVLARKGWRVTVLDAWVVPGGVMSYGIPEFVLPKSTVAAEIRRLEGLGIRFVQDVTVGEDVLVDELLGPMGYRAVFLGIGANEAVRLGVPGEDLEGVVSAKDFLMAVARRQIGGAAPASGHDLVGKRVIVVGAGNTAMDAARTARRLGASDVAVYYRRAREHSPSRPVEMALAEEEGVRFEFLVAPSRFVGDGGRLRAIEMARMRLGEPDASGRPSPEPIPGSEYLVPADLAILAVGYRVERTLGDKTPGLETGRGGRIVVKDPHGLTSRLPVWAGGDCVTGANTVVHAVAAGRVAAEAIAAYLEGAPAVAGPVPRAGGG</sequence>
<gene>
    <name evidence="3" type="ORF">U7230_01165</name>
</gene>
<dbReference type="PANTHER" id="PTHR42783">
    <property type="entry name" value="GLUTAMATE SYNTHASE [NADPH] SMALL CHAIN"/>
    <property type="match status" value="1"/>
</dbReference>
<dbReference type="Pfam" id="PF14691">
    <property type="entry name" value="Fer4_20"/>
    <property type="match status" value="1"/>
</dbReference>
<reference evidence="3 4" key="1">
    <citation type="journal article" date="2024" name="Front. Microbiol.">
        <title>Novel thermophilic genera Geochorda gen. nov. and Carboxydochorda gen. nov. from the deep terrestrial subsurface reveal the ecophysiological diversity in the class Limnochordia.</title>
        <authorList>
            <person name="Karnachuk O.V."/>
            <person name="Lukina A.P."/>
            <person name="Avakyan M.R."/>
            <person name="Kadnikov V.V."/>
            <person name="Begmatov S."/>
            <person name="Beletsky A.V."/>
            <person name="Vlasova K.G."/>
            <person name="Novikov A.A."/>
            <person name="Shcherbakova V.A."/>
            <person name="Mardanov A.V."/>
            <person name="Ravin N.V."/>
        </authorList>
    </citation>
    <scope>NUCLEOTIDE SEQUENCE [LARGE SCALE GENOMIC DNA]</scope>
    <source>
        <strain evidence="3 4">L945</strain>
    </source>
</reference>
<dbReference type="PRINTS" id="PR00419">
    <property type="entry name" value="ADXRDTASE"/>
</dbReference>
<dbReference type="SUPFAM" id="SSF51971">
    <property type="entry name" value="Nucleotide-binding domain"/>
    <property type="match status" value="1"/>
</dbReference>
<dbReference type="EMBL" id="CP141615">
    <property type="protein sequence ID" value="WRP17659.1"/>
    <property type="molecule type" value="Genomic_DNA"/>
</dbReference>
<evidence type="ECO:0000313" key="4">
    <source>
        <dbReference type="Proteomes" id="UP001332192"/>
    </source>
</evidence>
<dbReference type="RefSeq" id="WP_324716929.1">
    <property type="nucleotide sequence ID" value="NZ_CP141615.1"/>
</dbReference>
<evidence type="ECO:0000313" key="3">
    <source>
        <dbReference type="EMBL" id="WRP17659.1"/>
    </source>
</evidence>
<dbReference type="Gene3D" id="1.10.1060.10">
    <property type="entry name" value="Alpha-helical ferredoxin"/>
    <property type="match status" value="1"/>
</dbReference>
<dbReference type="SUPFAM" id="SSF46548">
    <property type="entry name" value="alpha-helical ferredoxin"/>
    <property type="match status" value="1"/>
</dbReference>
<dbReference type="InterPro" id="IPR028261">
    <property type="entry name" value="DPD_II"/>
</dbReference>
<feature type="domain" description="FAD/NAD(P)-binding" evidence="1">
    <location>
        <begin position="154"/>
        <end position="461"/>
    </location>
</feature>
<dbReference type="PANTHER" id="PTHR42783:SF3">
    <property type="entry name" value="GLUTAMATE SYNTHASE [NADPH] SMALL CHAIN-RELATED"/>
    <property type="match status" value="1"/>
</dbReference>
<dbReference type="InterPro" id="IPR023753">
    <property type="entry name" value="FAD/NAD-binding_dom"/>
</dbReference>
<evidence type="ECO:0000259" key="2">
    <source>
        <dbReference type="Pfam" id="PF14691"/>
    </source>
</evidence>
<dbReference type="InterPro" id="IPR009051">
    <property type="entry name" value="Helical_ferredxn"/>
</dbReference>
<accession>A0ABZ1BY36</accession>